<evidence type="ECO:0000256" key="2">
    <source>
        <dbReference type="ARBA" id="ARBA00009222"/>
    </source>
</evidence>
<feature type="signal peptide" evidence="8">
    <location>
        <begin position="1"/>
        <end position="25"/>
    </location>
</feature>
<evidence type="ECO:0000256" key="4">
    <source>
        <dbReference type="ARBA" id="ARBA00022685"/>
    </source>
</evidence>
<dbReference type="SMART" id="SM00113">
    <property type="entry name" value="CALCITONIN"/>
    <property type="match status" value="1"/>
</dbReference>
<organism evidence="10 11">
    <name type="scientific">Tinamus guttatus</name>
    <name type="common">White-throated tinamou</name>
    <dbReference type="NCBI Taxonomy" id="94827"/>
    <lineage>
        <taxon>Eukaryota</taxon>
        <taxon>Metazoa</taxon>
        <taxon>Chordata</taxon>
        <taxon>Craniata</taxon>
        <taxon>Vertebrata</taxon>
        <taxon>Euteleostomi</taxon>
        <taxon>Archelosauria</taxon>
        <taxon>Archosauria</taxon>
        <taxon>Dinosauria</taxon>
        <taxon>Saurischia</taxon>
        <taxon>Theropoda</taxon>
        <taxon>Coelurosauria</taxon>
        <taxon>Aves</taxon>
        <taxon>Palaeognathae</taxon>
        <taxon>Tinamiformes</taxon>
        <taxon>Tinamidae</taxon>
        <taxon>Tinamus</taxon>
    </lineage>
</organism>
<comment type="similarity">
    <text evidence="2">Belongs to the calcitonin family.</text>
</comment>
<dbReference type="Gene3D" id="6.10.250.2190">
    <property type="match status" value="1"/>
</dbReference>
<evidence type="ECO:0000256" key="3">
    <source>
        <dbReference type="ARBA" id="ARBA00022525"/>
    </source>
</evidence>
<keyword evidence="3" id="KW-0964">Secreted</keyword>
<gene>
    <name evidence="10" type="ORF">N309_06080</name>
</gene>
<dbReference type="InterPro" id="IPR018360">
    <property type="entry name" value="Calcitonin_CS"/>
</dbReference>
<keyword evidence="4" id="KW-0165">Cleavage on pair of basic residues</keyword>
<accession>A0A099ZSH8</accession>
<dbReference type="GO" id="GO:0051480">
    <property type="term" value="P:regulation of cytosolic calcium ion concentration"/>
    <property type="evidence" value="ECO:0007669"/>
    <property type="project" value="TreeGrafter"/>
</dbReference>
<evidence type="ECO:0000259" key="9">
    <source>
        <dbReference type="SMART" id="SM00113"/>
    </source>
</evidence>
<sequence length="125" mass="13759">MVMLKISSFLAVYALVVCQMDSFQAVPVRPGLESVTDRVTLSDYEARRLLNALVKEFIQMTAEELEQASEGNSVTAQKRACNTATCVTHRLADFLSRSGGVGKNNFVPTNVGSKAFGRRRRSTQI</sequence>
<evidence type="ECO:0000313" key="11">
    <source>
        <dbReference type="Proteomes" id="UP000053641"/>
    </source>
</evidence>
<dbReference type="EMBL" id="KL897677">
    <property type="protein sequence ID" value="KGL84742.1"/>
    <property type="molecule type" value="Genomic_DNA"/>
</dbReference>
<dbReference type="GO" id="GO:0005179">
    <property type="term" value="F:hormone activity"/>
    <property type="evidence" value="ECO:0007669"/>
    <property type="project" value="InterPro"/>
</dbReference>
<evidence type="ECO:0000256" key="8">
    <source>
        <dbReference type="SAM" id="SignalP"/>
    </source>
</evidence>
<dbReference type="GO" id="GO:0031716">
    <property type="term" value="F:calcitonin receptor binding"/>
    <property type="evidence" value="ECO:0007669"/>
    <property type="project" value="TreeGrafter"/>
</dbReference>
<dbReference type="InterPro" id="IPR021116">
    <property type="entry name" value="Calcitonin/adrenomedullin"/>
</dbReference>
<feature type="domain" description="Calcitonin peptide-like" evidence="9">
    <location>
        <begin position="78"/>
        <end position="120"/>
    </location>
</feature>
<keyword evidence="6 7" id="KW-1015">Disulfide bond</keyword>
<dbReference type="OrthoDB" id="9929923at2759"/>
<dbReference type="PANTHER" id="PTHR10505">
    <property type="entry name" value="CALCITONIN-RELATED"/>
    <property type="match status" value="1"/>
</dbReference>
<keyword evidence="11" id="KW-1185">Reference proteome</keyword>
<dbReference type="PANTHER" id="PTHR10505:SF16">
    <property type="entry name" value="CALCITONIN"/>
    <property type="match status" value="1"/>
</dbReference>
<evidence type="ECO:0000256" key="6">
    <source>
        <dbReference type="ARBA" id="ARBA00023157"/>
    </source>
</evidence>
<evidence type="ECO:0000256" key="7">
    <source>
        <dbReference type="PIRSR" id="PIRSR621116-50"/>
    </source>
</evidence>
<keyword evidence="5 8" id="KW-0732">Signal</keyword>
<feature type="disulfide bond" evidence="7">
    <location>
        <begin position="81"/>
        <end position="86"/>
    </location>
</feature>
<dbReference type="InterPro" id="IPR001693">
    <property type="entry name" value="Calcitonin_peptide-like"/>
</dbReference>
<dbReference type="InterPro" id="IPR015476">
    <property type="entry name" value="Calcitonin_gene-rel_peptide"/>
</dbReference>
<dbReference type="Proteomes" id="UP000053641">
    <property type="component" value="Unassembled WGS sequence"/>
</dbReference>
<dbReference type="STRING" id="94827.A0A099ZSH8"/>
<evidence type="ECO:0000256" key="5">
    <source>
        <dbReference type="ARBA" id="ARBA00022729"/>
    </source>
</evidence>
<dbReference type="PRINTS" id="PR00817">
    <property type="entry name" value="CALCITONINB"/>
</dbReference>
<feature type="chain" id="PRO_5001958277" evidence="8">
    <location>
        <begin position="26"/>
        <end position="125"/>
    </location>
</feature>
<evidence type="ECO:0000313" key="10">
    <source>
        <dbReference type="EMBL" id="KGL84742.1"/>
    </source>
</evidence>
<comment type="subcellular location">
    <subcellularLocation>
        <location evidence="1">Secreted</location>
    </subcellularLocation>
</comment>
<evidence type="ECO:0000256" key="1">
    <source>
        <dbReference type="ARBA" id="ARBA00004613"/>
    </source>
</evidence>
<dbReference type="PROSITE" id="PS00258">
    <property type="entry name" value="CALCITONIN"/>
    <property type="match status" value="1"/>
</dbReference>
<dbReference type="InterPro" id="IPR021117">
    <property type="entry name" value="Calcitonin-like"/>
</dbReference>
<protein>
    <submittedName>
        <fullName evidence="10">Calcitonin gene-related peptide</fullName>
    </submittedName>
</protein>
<reference evidence="10 11" key="1">
    <citation type="submission" date="2014-06" db="EMBL/GenBank/DDBJ databases">
        <title>Genome evolution of avian class.</title>
        <authorList>
            <person name="Zhang G."/>
            <person name="Li C."/>
        </authorList>
    </citation>
    <scope>NUCLEOTIDE SEQUENCE [LARGE SCALE GENOMIC DNA]</scope>
    <source>
        <strain evidence="10">BGI_N309</strain>
    </source>
</reference>
<dbReference type="GO" id="GO:0005615">
    <property type="term" value="C:extracellular space"/>
    <property type="evidence" value="ECO:0007669"/>
    <property type="project" value="TreeGrafter"/>
</dbReference>
<dbReference type="Pfam" id="PF00214">
    <property type="entry name" value="Calc_CGRP_IAPP"/>
    <property type="match status" value="1"/>
</dbReference>
<proteinExistence type="inferred from homology"/>
<name>A0A099ZSH8_TINGU</name>
<dbReference type="GO" id="GO:0007189">
    <property type="term" value="P:adenylate cyclase-activating G protein-coupled receptor signaling pathway"/>
    <property type="evidence" value="ECO:0007669"/>
    <property type="project" value="TreeGrafter"/>
</dbReference>
<dbReference type="AlphaFoldDB" id="A0A099ZSH8"/>